<evidence type="ECO:0000313" key="4">
    <source>
        <dbReference type="Proteomes" id="UP001578633"/>
    </source>
</evidence>
<evidence type="ECO:0000256" key="1">
    <source>
        <dbReference type="SAM" id="MobiDB-lite"/>
    </source>
</evidence>
<sequence>MPLSNSGFLGHRIDRPLYLNVNEFSGGPGITMNKKNGTNRLADEDDCGKGHITASQSRGSEDESSVHKISDLGFEAAATSCSELFQTLSGCDSVIPDPLEAVFEERKFRRCSQAQKLLGSTSTLANITKKIESAFEWSQFDREEFLPLDAFESIFNDKAIALLLDETYEFATLEELKNKFASIVDRRSGKSRRRILGVLVMMSQVAHIEYFIREGIWDDELPLERSTGSTKWCVRTRSSENDKLMETWERKDIELFRTFQKMFFIPFFDMQDHRLCSYELESSIRLPWKVFQHKTNGGFGVVHKVEIHPSHHNFVGSNSSVKPVFALKTIEAGDHKAYKDELAALEKTCAQIQREKHLIKLLLTFRHGDKFFLLFEWADGNLGEFWETYNIRPPTLLDERWAAKQCLGLARAVSRIHGLTTGQKNGRSTHLGSLDDAARDWGRHGDIKPENILWFQEYGTDHNLLVISDLGLTRYHSQSSKSFVSRSRIDGCSWAYRAPELDIEERISQKYDIWSLGCVFLEFVVWYLQGYDKVEAFSLQREDEDLVTYEGVQVDKFFNFEKSQDGQRIPKVKQVVKDVRFPRT</sequence>
<dbReference type="CDD" id="cd00180">
    <property type="entry name" value="PKc"/>
    <property type="match status" value="1"/>
</dbReference>
<feature type="domain" description="Protein kinase" evidence="2">
    <location>
        <begin position="288"/>
        <end position="584"/>
    </location>
</feature>
<dbReference type="PROSITE" id="PS50011">
    <property type="entry name" value="PROTEIN_KINASE_DOM"/>
    <property type="match status" value="1"/>
</dbReference>
<evidence type="ECO:0000259" key="2">
    <source>
        <dbReference type="PROSITE" id="PS50011"/>
    </source>
</evidence>
<proteinExistence type="predicted"/>
<accession>A0ABR3UFF1</accession>
<dbReference type="Gene3D" id="1.10.510.10">
    <property type="entry name" value="Transferase(Phosphotransferase) domain 1"/>
    <property type="match status" value="1"/>
</dbReference>
<gene>
    <name evidence="3" type="ORF">ACET3X_006380</name>
</gene>
<name>A0ABR3UFF1_9PLEO</name>
<comment type="caution">
    <text evidence="3">The sequence shown here is derived from an EMBL/GenBank/DDBJ whole genome shotgun (WGS) entry which is preliminary data.</text>
</comment>
<dbReference type="EMBL" id="JBHGVX010000006">
    <property type="protein sequence ID" value="KAL1794564.1"/>
    <property type="molecule type" value="Genomic_DNA"/>
</dbReference>
<dbReference type="GeneID" id="96086702"/>
<evidence type="ECO:0000313" key="3">
    <source>
        <dbReference type="EMBL" id="KAL1794564.1"/>
    </source>
</evidence>
<feature type="region of interest" description="Disordered" evidence="1">
    <location>
        <begin position="30"/>
        <end position="64"/>
    </location>
</feature>
<dbReference type="Proteomes" id="UP001578633">
    <property type="component" value="Chromosome 6"/>
</dbReference>
<dbReference type="PANTHER" id="PTHR24359">
    <property type="entry name" value="SERINE/THREONINE-PROTEIN KINASE SBK1"/>
    <property type="match status" value="1"/>
</dbReference>
<dbReference type="SUPFAM" id="SSF56112">
    <property type="entry name" value="Protein kinase-like (PK-like)"/>
    <property type="match status" value="1"/>
</dbReference>
<keyword evidence="4" id="KW-1185">Reference proteome</keyword>
<dbReference type="Pfam" id="PF00069">
    <property type="entry name" value="Pkinase"/>
    <property type="match status" value="1"/>
</dbReference>
<reference evidence="3 4" key="1">
    <citation type="submission" date="2024-09" db="EMBL/GenBank/DDBJ databases">
        <title>T2T genomes of carrot and Alternaria dauci and their utility for understanding host-pathogen interaction during carrot leaf blight disease.</title>
        <authorList>
            <person name="Liu W."/>
            <person name="Xu S."/>
            <person name="Ou C."/>
            <person name="Liu X."/>
            <person name="Zhuang F."/>
            <person name="Deng X.W."/>
        </authorList>
    </citation>
    <scope>NUCLEOTIDE SEQUENCE [LARGE SCALE GENOMIC DNA]</scope>
    <source>
        <strain evidence="3 4">A2016</strain>
    </source>
</reference>
<dbReference type="InterPro" id="IPR000719">
    <property type="entry name" value="Prot_kinase_dom"/>
</dbReference>
<dbReference type="RefSeq" id="XP_069305148.1">
    <property type="nucleotide sequence ID" value="XM_069452613.1"/>
</dbReference>
<protein>
    <recommendedName>
        <fullName evidence="2">Protein kinase domain-containing protein</fullName>
    </recommendedName>
</protein>
<organism evidence="3 4">
    <name type="scientific">Alternaria dauci</name>
    <dbReference type="NCBI Taxonomy" id="48095"/>
    <lineage>
        <taxon>Eukaryota</taxon>
        <taxon>Fungi</taxon>
        <taxon>Dikarya</taxon>
        <taxon>Ascomycota</taxon>
        <taxon>Pezizomycotina</taxon>
        <taxon>Dothideomycetes</taxon>
        <taxon>Pleosporomycetidae</taxon>
        <taxon>Pleosporales</taxon>
        <taxon>Pleosporineae</taxon>
        <taxon>Pleosporaceae</taxon>
        <taxon>Alternaria</taxon>
        <taxon>Alternaria sect. Porri</taxon>
    </lineage>
</organism>
<dbReference type="SMART" id="SM00220">
    <property type="entry name" value="S_TKc"/>
    <property type="match status" value="1"/>
</dbReference>
<dbReference type="InterPro" id="IPR011009">
    <property type="entry name" value="Kinase-like_dom_sf"/>
</dbReference>
<dbReference type="PANTHER" id="PTHR24359:SF37">
    <property type="entry name" value="PROTEIN KINASE DOMAIN-CONTAINING PROTEIN"/>
    <property type="match status" value="1"/>
</dbReference>